<dbReference type="SUPFAM" id="SSF81301">
    <property type="entry name" value="Nucleotidyltransferase"/>
    <property type="match status" value="1"/>
</dbReference>
<organism evidence="4 5">
    <name type="scientific">Elliptochloris bilobata</name>
    <dbReference type="NCBI Taxonomy" id="381761"/>
    <lineage>
        <taxon>Eukaryota</taxon>
        <taxon>Viridiplantae</taxon>
        <taxon>Chlorophyta</taxon>
        <taxon>core chlorophytes</taxon>
        <taxon>Trebouxiophyceae</taxon>
        <taxon>Trebouxiophyceae incertae sedis</taxon>
        <taxon>Elliptochloris clade</taxon>
        <taxon>Elliptochloris</taxon>
    </lineage>
</organism>
<dbReference type="GO" id="GO:0009507">
    <property type="term" value="C:chloroplast"/>
    <property type="evidence" value="ECO:0007669"/>
    <property type="project" value="TreeGrafter"/>
</dbReference>
<dbReference type="PANTHER" id="PTHR21262">
    <property type="entry name" value="GUANOSINE-3',5'-BIS DIPHOSPHATE 3'-PYROPHOSPHOHYDROLASE"/>
    <property type="match status" value="1"/>
</dbReference>
<evidence type="ECO:0000256" key="1">
    <source>
        <dbReference type="ARBA" id="ARBA00007476"/>
    </source>
</evidence>
<dbReference type="Proteomes" id="UP001445335">
    <property type="component" value="Unassembled WGS sequence"/>
</dbReference>
<dbReference type="CDD" id="cd00077">
    <property type="entry name" value="HDc"/>
    <property type="match status" value="1"/>
</dbReference>
<evidence type="ECO:0000259" key="3">
    <source>
        <dbReference type="SMART" id="SM00954"/>
    </source>
</evidence>
<dbReference type="FunFam" id="1.10.3210.10:FF:000001">
    <property type="entry name" value="GTP pyrophosphokinase RelA"/>
    <property type="match status" value="1"/>
</dbReference>
<dbReference type="SMART" id="SM00471">
    <property type="entry name" value="HDc"/>
    <property type="match status" value="1"/>
</dbReference>
<dbReference type="PANTHER" id="PTHR21262:SF31">
    <property type="entry name" value="GTP PYROPHOSPHOKINASE"/>
    <property type="match status" value="1"/>
</dbReference>
<comment type="caution">
    <text evidence="4">The sequence shown here is derived from an EMBL/GenBank/DDBJ whole genome shotgun (WGS) entry which is preliminary data.</text>
</comment>
<gene>
    <name evidence="4" type="ORF">WJX81_003408</name>
</gene>
<reference evidence="4 5" key="1">
    <citation type="journal article" date="2024" name="Nat. Commun.">
        <title>Phylogenomics reveals the evolutionary origins of lichenization in chlorophyte algae.</title>
        <authorList>
            <person name="Puginier C."/>
            <person name="Libourel C."/>
            <person name="Otte J."/>
            <person name="Skaloud P."/>
            <person name="Haon M."/>
            <person name="Grisel S."/>
            <person name="Petersen M."/>
            <person name="Berrin J.G."/>
            <person name="Delaux P.M."/>
            <person name="Dal Grande F."/>
            <person name="Keller J."/>
        </authorList>
    </citation>
    <scope>NUCLEOTIDE SEQUENCE [LARGE SCALE GENOMIC DNA]</scope>
    <source>
        <strain evidence="4 5">SAG 245.80</strain>
    </source>
</reference>
<dbReference type="Gene3D" id="1.10.3210.10">
    <property type="entry name" value="Hypothetical protein af1432"/>
    <property type="match status" value="1"/>
</dbReference>
<dbReference type="Gene3D" id="3.30.460.10">
    <property type="entry name" value="Beta Polymerase, domain 2"/>
    <property type="match status" value="1"/>
</dbReference>
<name>A0AAW1RXJ3_9CHLO</name>
<feature type="domain" description="RelA/SpoT" evidence="3">
    <location>
        <begin position="374"/>
        <end position="492"/>
    </location>
</feature>
<dbReference type="SUPFAM" id="SSF109604">
    <property type="entry name" value="HD-domain/PDEase-like"/>
    <property type="match status" value="1"/>
</dbReference>
<protein>
    <recommendedName>
        <fullName evidence="6">GTP diphosphokinase</fullName>
    </recommendedName>
</protein>
<dbReference type="Pfam" id="PF24500">
    <property type="entry name" value="DUF7589"/>
    <property type="match status" value="1"/>
</dbReference>
<feature type="domain" description="HD/PDEase" evidence="2">
    <location>
        <begin position="115"/>
        <end position="253"/>
    </location>
</feature>
<proteinExistence type="inferred from homology"/>
<dbReference type="InterPro" id="IPR043519">
    <property type="entry name" value="NT_sf"/>
</dbReference>
<evidence type="ECO:0000313" key="5">
    <source>
        <dbReference type="Proteomes" id="UP001445335"/>
    </source>
</evidence>
<dbReference type="InterPro" id="IPR007685">
    <property type="entry name" value="RelA_SpoT"/>
</dbReference>
<accession>A0AAW1RXJ3</accession>
<sequence>MVRRTTSSAVTSLVYGNAIASVAHGPIQPHGPNTLMWYSLAGMLSASVGAWVVTFAKFAWEHLEHVLLPSSLQPLQEERWLYGVDVTGSRFLSRPEVLRAAHFAAEAHAGQVRLTGDPYVVHLVETACIVECLLEITLKEADERVEAAVTAALLHDVVDDTPVTLEAVAEHFGERIAGIVAQVSQLSNTNQLLRRQRRKNSEVFGNALPAPGTEDDDRLRTMILTMVHEPLVIVVKLADRLHNMRTVYALRPDRQRAVATETLQVWCSLAERLGMFALKSELEDLCFAVLQPAKYRALRRGLDELWGLSSLPEEARARELVASVLPFDAVTFRSRGRAGQGRPKLHVLEGCAAALLRELQLEAQATGLDVHIEGRLKSLYSVHRKMARKRISLAEVFDARALRVVVSDAGGQGQAAVEACYQIMPTVQRLWKPIFGEFDDYIVHPKPSGYQSLHTAVIGPDRVPVEVQIRTSSMHEVAEYGQAAHWAYKDAPAAPPQPPPKPDLSVGKAVMRVAGGKLQLGVVVDTSEPNRITVVVRCGSQFAPNTIVPVHKCRELVAYVHQKRWWAPGHGNLRYVLEAYEPARDGKWHLVDVYNQRLPPYVQPLRQAAPESDAPATSVATAGAAAATGVASAAGAAAAAAGAAGLLQTGDAAAAGAGGAATGTAAAAAAGMVAGQPDGSNAGERAHMTAEQDLVTSKIQLLRRLLEWGREVEAGASAGDAADVLVMIWPPGRIARRRRGTTAGDVIRAEGRIEIEEPGRPRPRADTRLVNVNNRLVPASTPLADGDFVVLSPGLLHI</sequence>
<dbReference type="InterPro" id="IPR003607">
    <property type="entry name" value="HD/PDEase_dom"/>
</dbReference>
<evidence type="ECO:0008006" key="6">
    <source>
        <dbReference type="Google" id="ProtNLM"/>
    </source>
</evidence>
<evidence type="ECO:0000259" key="2">
    <source>
        <dbReference type="SMART" id="SM00471"/>
    </source>
</evidence>
<dbReference type="InterPro" id="IPR056011">
    <property type="entry name" value="DUF7589"/>
</dbReference>
<keyword evidence="5" id="KW-1185">Reference proteome</keyword>
<evidence type="ECO:0000313" key="4">
    <source>
        <dbReference type="EMBL" id="KAK9838138.1"/>
    </source>
</evidence>
<dbReference type="AlphaFoldDB" id="A0AAW1RXJ3"/>
<dbReference type="Pfam" id="PF13328">
    <property type="entry name" value="HD_4"/>
    <property type="match status" value="1"/>
</dbReference>
<comment type="similarity">
    <text evidence="1">Belongs to the RelA/SpoT family.</text>
</comment>
<dbReference type="GO" id="GO:0015969">
    <property type="term" value="P:guanosine tetraphosphate metabolic process"/>
    <property type="evidence" value="ECO:0007669"/>
    <property type="project" value="InterPro"/>
</dbReference>
<dbReference type="SMART" id="SM00954">
    <property type="entry name" value="RelA_SpoT"/>
    <property type="match status" value="1"/>
</dbReference>
<dbReference type="Pfam" id="PF04607">
    <property type="entry name" value="RelA_SpoT"/>
    <property type="match status" value="1"/>
</dbReference>
<dbReference type="EMBL" id="JALJOU010000020">
    <property type="protein sequence ID" value="KAK9838138.1"/>
    <property type="molecule type" value="Genomic_DNA"/>
</dbReference>
<dbReference type="CDD" id="cd05399">
    <property type="entry name" value="NT_Rel-Spo_like"/>
    <property type="match status" value="1"/>
</dbReference>